<evidence type="ECO:0000256" key="6">
    <source>
        <dbReference type="ARBA" id="ARBA00022490"/>
    </source>
</evidence>
<dbReference type="EC" id="1.5.1.2" evidence="4 14"/>
<comment type="catalytic activity">
    <reaction evidence="12 14">
        <text>L-proline + NADP(+) = (S)-1-pyrroline-5-carboxylate + NADPH + 2 H(+)</text>
        <dbReference type="Rhea" id="RHEA:14109"/>
        <dbReference type="ChEBI" id="CHEBI:15378"/>
        <dbReference type="ChEBI" id="CHEBI:17388"/>
        <dbReference type="ChEBI" id="CHEBI:57783"/>
        <dbReference type="ChEBI" id="CHEBI:58349"/>
        <dbReference type="ChEBI" id="CHEBI:60039"/>
        <dbReference type="EC" id="1.5.1.2"/>
    </reaction>
</comment>
<keyword evidence="9 13" id="KW-0521">NADP</keyword>
<evidence type="ECO:0000256" key="14">
    <source>
        <dbReference type="RuleBase" id="RU003903"/>
    </source>
</evidence>
<dbReference type="Pfam" id="PF03807">
    <property type="entry name" value="F420_oxidored"/>
    <property type="match status" value="1"/>
</dbReference>
<dbReference type="Gene3D" id="3.40.50.720">
    <property type="entry name" value="NAD(P)-binding Rossmann-like Domain"/>
    <property type="match status" value="1"/>
</dbReference>
<protein>
    <recommendedName>
        <fullName evidence="5 14">Pyrroline-5-carboxylate reductase</fullName>
        <ecNumber evidence="4 14">1.5.1.2</ecNumber>
    </recommendedName>
</protein>
<evidence type="ECO:0000256" key="5">
    <source>
        <dbReference type="ARBA" id="ARBA00021413"/>
    </source>
</evidence>
<dbReference type="Pfam" id="PF14748">
    <property type="entry name" value="P5CR_dimer"/>
    <property type="match status" value="1"/>
</dbReference>
<dbReference type="GO" id="GO:0005737">
    <property type="term" value="C:cytoplasm"/>
    <property type="evidence" value="ECO:0007669"/>
    <property type="project" value="UniProtKB-SubCell"/>
</dbReference>
<name>A0A6L2Q5F5_COPFO</name>
<dbReference type="EMBL" id="BLKM01012977">
    <property type="protein sequence ID" value="GFG38055.1"/>
    <property type="molecule type" value="Genomic_DNA"/>
</dbReference>
<comment type="catalytic activity">
    <reaction evidence="11">
        <text>L-proline + NAD(+) = (S)-1-pyrroline-5-carboxylate + NADH + 2 H(+)</text>
        <dbReference type="Rhea" id="RHEA:14105"/>
        <dbReference type="ChEBI" id="CHEBI:15378"/>
        <dbReference type="ChEBI" id="CHEBI:17388"/>
        <dbReference type="ChEBI" id="CHEBI:57540"/>
        <dbReference type="ChEBI" id="CHEBI:57945"/>
        <dbReference type="ChEBI" id="CHEBI:60039"/>
        <dbReference type="EC" id="1.5.1.2"/>
    </reaction>
</comment>
<dbReference type="NCBIfam" id="TIGR00112">
    <property type="entry name" value="proC"/>
    <property type="match status" value="1"/>
</dbReference>
<sequence>MIRIGFIGAGNIAQALAKGFIAAGLTKGEKIVASDPFPQTIKKFEMLGAQTSNDNQLVVQQTDVVFLTVKPENVLDVLCNIRPYICRRHLLLSTAMGVSIQDIEQALPSATRVMRVMPNTPVLVRNGASAFVCGSSTQPEDEAITRQLLESVGMCEKVPESLMDIVTALSGSGPAYVYVIIEALADGAVRMGLPRDQACRLAAQTVLGAGSMVLANEVHPTQLKDNVTSPAGSTAEGLYFLEQRGLRSALIGAIEAATKRCMQITREVKQQISKS</sequence>
<evidence type="ECO:0000256" key="13">
    <source>
        <dbReference type="PIRSR" id="PIRSR000193-1"/>
    </source>
</evidence>
<keyword evidence="8 14" id="KW-0641">Proline biosynthesis</keyword>
<evidence type="ECO:0000313" key="18">
    <source>
        <dbReference type="Proteomes" id="UP000502823"/>
    </source>
</evidence>
<dbReference type="InParanoid" id="A0A6L2Q5F5"/>
<dbReference type="PANTHER" id="PTHR11645">
    <property type="entry name" value="PYRROLINE-5-CARBOXYLATE REDUCTASE"/>
    <property type="match status" value="1"/>
</dbReference>
<comment type="similarity">
    <text evidence="3 14">Belongs to the pyrroline-5-carboxylate reductase family.</text>
</comment>
<dbReference type="Proteomes" id="UP000502823">
    <property type="component" value="Unassembled WGS sequence"/>
</dbReference>
<feature type="binding site" evidence="13">
    <location>
        <position position="55"/>
    </location>
    <ligand>
        <name>NADPH</name>
        <dbReference type="ChEBI" id="CHEBI:57783"/>
    </ligand>
</feature>
<dbReference type="FunCoup" id="A0A6L2Q5F5">
    <property type="interactions" value="539"/>
</dbReference>
<feature type="domain" description="Pyrroline-5-carboxylate reductase catalytic N-terminal" evidence="15">
    <location>
        <begin position="3"/>
        <end position="96"/>
    </location>
</feature>
<comment type="pathway">
    <text evidence="2 14">Amino-acid biosynthesis; L-proline biosynthesis; L-proline from L-glutamate 5-semialdehyde: step 1/1.</text>
</comment>
<evidence type="ECO:0000256" key="10">
    <source>
        <dbReference type="ARBA" id="ARBA00023002"/>
    </source>
</evidence>
<dbReference type="InterPro" id="IPR053790">
    <property type="entry name" value="P5CR-like_CS"/>
</dbReference>
<keyword evidence="18" id="KW-1185">Reference proteome</keyword>
<dbReference type="Gene3D" id="1.10.3730.10">
    <property type="entry name" value="ProC C-terminal domain-like"/>
    <property type="match status" value="1"/>
</dbReference>
<dbReference type="PANTHER" id="PTHR11645:SF62">
    <property type="entry name" value="PYRROLINE-5-CARBOXYLATE REDUCTASE"/>
    <property type="match status" value="1"/>
</dbReference>
<dbReference type="InterPro" id="IPR028939">
    <property type="entry name" value="P5C_Rdtase_cat_N"/>
</dbReference>
<dbReference type="FunFam" id="1.10.3730.10:FF:000001">
    <property type="entry name" value="Pyrroline-5-carboxylate reductase"/>
    <property type="match status" value="1"/>
</dbReference>
<evidence type="ECO:0000256" key="11">
    <source>
        <dbReference type="ARBA" id="ARBA00050547"/>
    </source>
</evidence>
<dbReference type="InterPro" id="IPR036291">
    <property type="entry name" value="NAD(P)-bd_dom_sf"/>
</dbReference>
<evidence type="ECO:0000259" key="15">
    <source>
        <dbReference type="Pfam" id="PF03807"/>
    </source>
</evidence>
<organism evidence="17 18">
    <name type="scientific">Coptotermes formosanus</name>
    <name type="common">Formosan subterranean termite</name>
    <dbReference type="NCBI Taxonomy" id="36987"/>
    <lineage>
        <taxon>Eukaryota</taxon>
        <taxon>Metazoa</taxon>
        <taxon>Ecdysozoa</taxon>
        <taxon>Arthropoda</taxon>
        <taxon>Hexapoda</taxon>
        <taxon>Insecta</taxon>
        <taxon>Pterygota</taxon>
        <taxon>Neoptera</taxon>
        <taxon>Polyneoptera</taxon>
        <taxon>Dictyoptera</taxon>
        <taxon>Blattodea</taxon>
        <taxon>Blattoidea</taxon>
        <taxon>Termitoidae</taxon>
        <taxon>Rhinotermitidae</taxon>
        <taxon>Coptotermes</taxon>
    </lineage>
</organism>
<evidence type="ECO:0000256" key="1">
    <source>
        <dbReference type="ARBA" id="ARBA00004496"/>
    </source>
</evidence>
<comment type="subcellular location">
    <subcellularLocation>
        <location evidence="1">Cytoplasm</location>
    </subcellularLocation>
</comment>
<evidence type="ECO:0000256" key="2">
    <source>
        <dbReference type="ARBA" id="ARBA00005205"/>
    </source>
</evidence>
<dbReference type="InterPro" id="IPR029036">
    <property type="entry name" value="P5CR_dimer"/>
</dbReference>
<keyword evidence="7 14" id="KW-0028">Amino-acid biosynthesis</keyword>
<evidence type="ECO:0000256" key="8">
    <source>
        <dbReference type="ARBA" id="ARBA00022650"/>
    </source>
</evidence>
<evidence type="ECO:0000313" key="17">
    <source>
        <dbReference type="EMBL" id="GFG38055.1"/>
    </source>
</evidence>
<dbReference type="GO" id="GO:0004735">
    <property type="term" value="F:pyrroline-5-carboxylate reductase activity"/>
    <property type="evidence" value="ECO:0007669"/>
    <property type="project" value="UniProtKB-EC"/>
</dbReference>
<dbReference type="GO" id="GO:0055129">
    <property type="term" value="P:L-proline biosynthetic process"/>
    <property type="evidence" value="ECO:0007669"/>
    <property type="project" value="UniProtKB-UniPathway"/>
</dbReference>
<gene>
    <name evidence="17" type="ORF">Cfor_02334</name>
</gene>
<dbReference type="InterPro" id="IPR008927">
    <property type="entry name" value="6-PGluconate_DH-like_C_sf"/>
</dbReference>
<dbReference type="PROSITE" id="PS00521">
    <property type="entry name" value="P5CR"/>
    <property type="match status" value="1"/>
</dbReference>
<dbReference type="AlphaFoldDB" id="A0A6L2Q5F5"/>
<keyword evidence="6" id="KW-0963">Cytoplasm</keyword>
<dbReference type="SUPFAM" id="SSF51735">
    <property type="entry name" value="NAD(P)-binding Rossmann-fold domains"/>
    <property type="match status" value="1"/>
</dbReference>
<dbReference type="SUPFAM" id="SSF48179">
    <property type="entry name" value="6-phosphogluconate dehydrogenase C-terminal domain-like"/>
    <property type="match status" value="1"/>
</dbReference>
<keyword evidence="10 14" id="KW-0560">Oxidoreductase</keyword>
<feature type="domain" description="Pyrroline-5-carboxylate reductase dimerisation" evidence="16">
    <location>
        <begin position="160"/>
        <end position="263"/>
    </location>
</feature>
<evidence type="ECO:0000256" key="12">
    <source>
        <dbReference type="ARBA" id="ARBA00052690"/>
    </source>
</evidence>
<dbReference type="FunFam" id="3.40.50.720:FF:000190">
    <property type="entry name" value="Pyrroline-5-carboxylate reductase"/>
    <property type="match status" value="1"/>
</dbReference>
<proteinExistence type="inferred from homology"/>
<accession>A0A6L2Q5F5</accession>
<comment type="caution">
    <text evidence="17">The sequence shown here is derived from an EMBL/GenBank/DDBJ whole genome shotgun (WGS) entry which is preliminary data.</text>
</comment>
<dbReference type="InterPro" id="IPR000304">
    <property type="entry name" value="Pyrroline-COOH_reductase"/>
</dbReference>
<reference evidence="18" key="1">
    <citation type="submission" date="2020-01" db="EMBL/GenBank/DDBJ databases">
        <title>Draft genome sequence of the Termite Coptotermes fromosanus.</title>
        <authorList>
            <person name="Itakura S."/>
            <person name="Yosikawa Y."/>
            <person name="Umezawa K."/>
        </authorList>
    </citation>
    <scope>NUCLEOTIDE SEQUENCE [LARGE SCALE GENOMIC DNA]</scope>
</reference>
<dbReference type="HAMAP" id="MF_01925">
    <property type="entry name" value="P5C_reductase"/>
    <property type="match status" value="1"/>
</dbReference>
<evidence type="ECO:0000256" key="4">
    <source>
        <dbReference type="ARBA" id="ARBA00012855"/>
    </source>
</evidence>
<dbReference type="PIRSF" id="PIRSF000193">
    <property type="entry name" value="Pyrrol-5-carb_rd"/>
    <property type="match status" value="1"/>
</dbReference>
<dbReference type="UniPathway" id="UPA00098">
    <property type="reaction ID" value="UER00361"/>
</dbReference>
<evidence type="ECO:0000259" key="16">
    <source>
        <dbReference type="Pfam" id="PF14748"/>
    </source>
</evidence>
<dbReference type="OrthoDB" id="10263291at2759"/>
<evidence type="ECO:0000256" key="3">
    <source>
        <dbReference type="ARBA" id="ARBA00005525"/>
    </source>
</evidence>
<evidence type="ECO:0000256" key="9">
    <source>
        <dbReference type="ARBA" id="ARBA00022857"/>
    </source>
</evidence>
<evidence type="ECO:0000256" key="7">
    <source>
        <dbReference type="ARBA" id="ARBA00022605"/>
    </source>
</evidence>